<sequence>MIRDGLLAGFKALLVSLKFQRDGVKYDDLSNGEKEEYGEKFYDEEEMAWYF</sequence>
<dbReference type="EMBL" id="SJPU01000002">
    <property type="protein sequence ID" value="TWU16959.1"/>
    <property type="molecule type" value="Genomic_DNA"/>
</dbReference>
<comment type="caution">
    <text evidence="1">The sequence shown here is derived from an EMBL/GenBank/DDBJ whole genome shotgun (WGS) entry which is preliminary data.</text>
</comment>
<reference evidence="1 2" key="1">
    <citation type="journal article" date="2020" name="Antonie Van Leeuwenhoek">
        <title>Rhodopirellula heiligendammensis sp. nov., Rhodopirellula pilleata sp. nov., and Rhodopirellula solitaria sp. nov. isolated from natural or artificial marine surfaces in Northern Germany and California, USA, and emended description of the genus Rhodopirellula.</title>
        <authorList>
            <person name="Kallscheuer N."/>
            <person name="Wiegand S."/>
            <person name="Jogler M."/>
            <person name="Boedeker C."/>
            <person name="Peeters S.H."/>
            <person name="Rast P."/>
            <person name="Heuer A."/>
            <person name="Jetten M.S.M."/>
            <person name="Rohde M."/>
            <person name="Jogler C."/>
        </authorList>
    </citation>
    <scope>NUCLEOTIDE SEQUENCE [LARGE SCALE GENOMIC DNA]</scope>
    <source>
        <strain evidence="1 2">Poly21</strain>
    </source>
</reference>
<proteinExistence type="predicted"/>
<dbReference type="AlphaFoldDB" id="A0A5C6C299"/>
<organism evidence="1 2">
    <name type="scientific">Allorhodopirellula heiligendammensis</name>
    <dbReference type="NCBI Taxonomy" id="2714739"/>
    <lineage>
        <taxon>Bacteria</taxon>
        <taxon>Pseudomonadati</taxon>
        <taxon>Planctomycetota</taxon>
        <taxon>Planctomycetia</taxon>
        <taxon>Pirellulales</taxon>
        <taxon>Pirellulaceae</taxon>
        <taxon>Allorhodopirellula</taxon>
    </lineage>
</organism>
<evidence type="ECO:0000313" key="1">
    <source>
        <dbReference type="EMBL" id="TWU16959.1"/>
    </source>
</evidence>
<name>A0A5C6C299_9BACT</name>
<accession>A0A5C6C299</accession>
<gene>
    <name evidence="1" type="ORF">Poly21_41680</name>
</gene>
<keyword evidence="2" id="KW-1185">Reference proteome</keyword>
<protein>
    <submittedName>
        <fullName evidence="1">Uncharacterized protein</fullName>
    </submittedName>
</protein>
<dbReference type="Proteomes" id="UP000319908">
    <property type="component" value="Unassembled WGS sequence"/>
</dbReference>
<evidence type="ECO:0000313" key="2">
    <source>
        <dbReference type="Proteomes" id="UP000319908"/>
    </source>
</evidence>